<feature type="domain" description="C2" evidence="1">
    <location>
        <begin position="1"/>
        <end position="108"/>
    </location>
</feature>
<sequence length="179" mass="19625">MKNTTSRTLELTIISGESISHPGKRPIKKNAYVTINTESNNEQLSTALDADNGSYPYWSQKFIVDMPMHATFFTLEVRCRNGSGDQAVASARVPVSDFTRWCFPNSYLHFLSYRLRDRYGERNGIINFSVKVLSSSSENVGDAGGCSAYSSPVTGWKHGGGGMGHGVAQGVVIGVPYRY</sequence>
<proteinExistence type="predicted"/>
<evidence type="ECO:0000313" key="2">
    <source>
        <dbReference type="EMBL" id="KAK1418712.1"/>
    </source>
</evidence>
<dbReference type="Gene3D" id="2.60.40.150">
    <property type="entry name" value="C2 domain"/>
    <property type="match status" value="1"/>
</dbReference>
<dbReference type="CDD" id="cd04051">
    <property type="entry name" value="C2_SRC2_like"/>
    <property type="match status" value="1"/>
</dbReference>
<dbReference type="EMBL" id="JAUHHV010000007">
    <property type="protein sequence ID" value="KAK1418712.1"/>
    <property type="molecule type" value="Genomic_DNA"/>
</dbReference>
<comment type="caution">
    <text evidence="2">The sequence shown here is derived from an EMBL/GenBank/DDBJ whole genome shotgun (WGS) entry which is preliminary data.</text>
</comment>
<protein>
    <recommendedName>
        <fullName evidence="1">C2 domain-containing protein</fullName>
    </recommendedName>
</protein>
<organism evidence="2 3">
    <name type="scientific">Tagetes erecta</name>
    <name type="common">African marigold</name>
    <dbReference type="NCBI Taxonomy" id="13708"/>
    <lineage>
        <taxon>Eukaryota</taxon>
        <taxon>Viridiplantae</taxon>
        <taxon>Streptophyta</taxon>
        <taxon>Embryophyta</taxon>
        <taxon>Tracheophyta</taxon>
        <taxon>Spermatophyta</taxon>
        <taxon>Magnoliopsida</taxon>
        <taxon>eudicotyledons</taxon>
        <taxon>Gunneridae</taxon>
        <taxon>Pentapetalae</taxon>
        <taxon>asterids</taxon>
        <taxon>campanulids</taxon>
        <taxon>Asterales</taxon>
        <taxon>Asteraceae</taxon>
        <taxon>Asteroideae</taxon>
        <taxon>Heliantheae alliance</taxon>
        <taxon>Tageteae</taxon>
        <taxon>Tagetes</taxon>
    </lineage>
</organism>
<reference evidence="2" key="1">
    <citation type="journal article" date="2023" name="bioRxiv">
        <title>Improved chromosome-level genome assembly for marigold (Tagetes erecta).</title>
        <authorList>
            <person name="Jiang F."/>
            <person name="Yuan L."/>
            <person name="Wang S."/>
            <person name="Wang H."/>
            <person name="Xu D."/>
            <person name="Wang A."/>
            <person name="Fan W."/>
        </authorList>
    </citation>
    <scope>NUCLEOTIDE SEQUENCE</scope>
    <source>
        <strain evidence="2">WSJ</strain>
        <tissue evidence="2">Leaf</tissue>
    </source>
</reference>
<dbReference type="InterPro" id="IPR000008">
    <property type="entry name" value="C2_dom"/>
</dbReference>
<dbReference type="PANTHER" id="PTHR32246">
    <property type="entry name" value="INGRESSION PROTEIN FIC1"/>
    <property type="match status" value="1"/>
</dbReference>
<dbReference type="InterPro" id="IPR035892">
    <property type="entry name" value="C2_domain_sf"/>
</dbReference>
<dbReference type="Proteomes" id="UP001229421">
    <property type="component" value="Unassembled WGS sequence"/>
</dbReference>
<keyword evidence="3" id="KW-1185">Reference proteome</keyword>
<dbReference type="PROSITE" id="PS50004">
    <property type="entry name" value="C2"/>
    <property type="match status" value="1"/>
</dbReference>
<dbReference type="AlphaFoldDB" id="A0AAD8NRR3"/>
<dbReference type="PANTHER" id="PTHR32246:SF17">
    <property type="entry name" value="BON1-ASSOCIATED PROTEIN 2"/>
    <property type="match status" value="1"/>
</dbReference>
<accession>A0AAD8NRR3</accession>
<evidence type="ECO:0000259" key="1">
    <source>
        <dbReference type="PROSITE" id="PS50004"/>
    </source>
</evidence>
<dbReference type="SUPFAM" id="SSF49562">
    <property type="entry name" value="C2 domain (Calcium/lipid-binding domain, CaLB)"/>
    <property type="match status" value="1"/>
</dbReference>
<gene>
    <name evidence="2" type="ORF">QVD17_27858</name>
</gene>
<evidence type="ECO:0000313" key="3">
    <source>
        <dbReference type="Proteomes" id="UP001229421"/>
    </source>
</evidence>
<dbReference type="GO" id="GO:0006952">
    <property type="term" value="P:defense response"/>
    <property type="evidence" value="ECO:0007669"/>
    <property type="project" value="InterPro"/>
</dbReference>
<dbReference type="Pfam" id="PF00168">
    <property type="entry name" value="C2"/>
    <property type="match status" value="1"/>
</dbReference>
<name>A0AAD8NRR3_TARER</name>
<dbReference type="InterPro" id="IPR044750">
    <property type="entry name" value="C2_SRC2/BAP"/>
</dbReference>